<organism evidence="2 3">
    <name type="scientific">Bifidobacterium ruminantium</name>
    <dbReference type="NCBI Taxonomy" id="78346"/>
    <lineage>
        <taxon>Bacteria</taxon>
        <taxon>Bacillati</taxon>
        <taxon>Actinomycetota</taxon>
        <taxon>Actinomycetes</taxon>
        <taxon>Bifidobacteriales</taxon>
        <taxon>Bifidobacteriaceae</taxon>
        <taxon>Bifidobacterium</taxon>
    </lineage>
</organism>
<comment type="caution">
    <text evidence="2">The sequence shown here is derived from an EMBL/GenBank/DDBJ whole genome shotgun (WGS) entry which is preliminary data.</text>
</comment>
<name>A0A087CVY3_BIFRU</name>
<dbReference type="AlphaFoldDB" id="A0A087CVY3"/>
<sequence>MGGEPWGSGEDDAAGWRFAVSDTVRLREQCGRAKPERIPIGLEQHMAKFANVEEYLDSIADGRHRAEFKELLDWVHATWPQLVCEVKWNQPMFMDHGTFIIGFTALTNHVTVGSEPRAFEHAMPLIEQQHLKRGKKTFQIPYGRSDAWKVLEQIIEFTIADKRDVQTFWDQRRPEC</sequence>
<dbReference type="EMBL" id="JGZL01000012">
    <property type="protein sequence ID" value="KFI87433.1"/>
    <property type="molecule type" value="Genomic_DNA"/>
</dbReference>
<dbReference type="eggNOG" id="COG5646">
    <property type="taxonomic scope" value="Bacteria"/>
</dbReference>
<protein>
    <recommendedName>
        <fullName evidence="1">YdhG-like domain-containing protein</fullName>
    </recommendedName>
</protein>
<dbReference type="InterPro" id="IPR014922">
    <property type="entry name" value="YdhG-like"/>
</dbReference>
<dbReference type="Proteomes" id="UP000029078">
    <property type="component" value="Unassembled WGS sequence"/>
</dbReference>
<reference evidence="2 3" key="1">
    <citation type="submission" date="2014-03" db="EMBL/GenBank/DDBJ databases">
        <title>Genomics of Bifidobacteria.</title>
        <authorList>
            <person name="Ventura M."/>
            <person name="Milani C."/>
            <person name="Lugli G.A."/>
        </authorList>
    </citation>
    <scope>NUCLEOTIDE SEQUENCE [LARGE SCALE GENOMIC DNA]</scope>
    <source>
        <strain evidence="2 3">LMG 21811</strain>
    </source>
</reference>
<evidence type="ECO:0000313" key="2">
    <source>
        <dbReference type="EMBL" id="KFI87433.1"/>
    </source>
</evidence>
<evidence type="ECO:0000313" key="3">
    <source>
        <dbReference type="Proteomes" id="UP000029078"/>
    </source>
</evidence>
<evidence type="ECO:0000259" key="1">
    <source>
        <dbReference type="Pfam" id="PF08818"/>
    </source>
</evidence>
<dbReference type="Pfam" id="PF08818">
    <property type="entry name" value="DUF1801"/>
    <property type="match status" value="1"/>
</dbReference>
<feature type="domain" description="YdhG-like" evidence="1">
    <location>
        <begin position="64"/>
        <end position="158"/>
    </location>
</feature>
<dbReference type="Gene3D" id="3.90.1150.200">
    <property type="match status" value="1"/>
</dbReference>
<accession>A0A087CVY3</accession>
<dbReference type="SUPFAM" id="SSF159888">
    <property type="entry name" value="YdhG-like"/>
    <property type="match status" value="1"/>
</dbReference>
<gene>
    <name evidence="2" type="ORF">BRUM_0570</name>
</gene>
<proteinExistence type="predicted"/>
<keyword evidence="3" id="KW-1185">Reference proteome</keyword>